<feature type="transmembrane region" description="Helical" evidence="1">
    <location>
        <begin position="142"/>
        <end position="161"/>
    </location>
</feature>
<feature type="transmembrane region" description="Helical" evidence="1">
    <location>
        <begin position="111"/>
        <end position="135"/>
    </location>
</feature>
<dbReference type="EMBL" id="CP029701">
    <property type="protein sequence ID" value="QHV63859.1"/>
    <property type="molecule type" value="Genomic_DNA"/>
</dbReference>
<dbReference type="InterPro" id="IPR011737">
    <property type="entry name" value="CHP02206_TP0381"/>
</dbReference>
<evidence type="ECO:0000313" key="3">
    <source>
        <dbReference type="Proteomes" id="UP000642553"/>
    </source>
</evidence>
<organism evidence="2 3">
    <name type="scientific">Akkermansia massiliensis</name>
    <dbReference type="NCBI Taxonomy" id="2927224"/>
    <lineage>
        <taxon>Bacteria</taxon>
        <taxon>Pseudomonadati</taxon>
        <taxon>Verrucomicrobiota</taxon>
        <taxon>Verrucomicrobiia</taxon>
        <taxon>Verrucomicrobiales</taxon>
        <taxon>Akkermansiaceae</taxon>
        <taxon>Akkermansia</taxon>
    </lineage>
</organism>
<dbReference type="AlphaFoldDB" id="A0AAE6TBY7"/>
<accession>A0AAE6TBY7</accession>
<keyword evidence="1" id="KW-0472">Membrane</keyword>
<feature type="transmembrane region" description="Helical" evidence="1">
    <location>
        <begin position="85"/>
        <end position="105"/>
    </location>
</feature>
<feature type="transmembrane region" description="Helical" evidence="1">
    <location>
        <begin position="199"/>
        <end position="220"/>
    </location>
</feature>
<evidence type="ECO:0000256" key="1">
    <source>
        <dbReference type="SAM" id="Phobius"/>
    </source>
</evidence>
<dbReference type="Proteomes" id="UP000642553">
    <property type="component" value="Chromosome"/>
</dbReference>
<reference evidence="2" key="1">
    <citation type="submission" date="2018-05" db="EMBL/GenBank/DDBJ databases">
        <title>Complete genome sequnece of Akkermansia muciniphila EB-AMDK-40.</title>
        <authorList>
            <person name="Nam Y.-D."/>
            <person name="Chung W.-H."/>
            <person name="Park Y.S."/>
            <person name="Kang J."/>
        </authorList>
    </citation>
    <scope>NUCLEOTIDE SEQUENCE</scope>
    <source>
        <strain evidence="2">EB-AMDK-40</strain>
    </source>
</reference>
<name>A0AAE6TBY7_9BACT</name>
<proteinExistence type="predicted"/>
<feature type="transmembrane region" description="Helical" evidence="1">
    <location>
        <begin position="53"/>
        <end position="73"/>
    </location>
</feature>
<evidence type="ECO:0000313" key="2">
    <source>
        <dbReference type="EMBL" id="QHV63859.1"/>
    </source>
</evidence>
<dbReference type="Pfam" id="PF14808">
    <property type="entry name" value="TMEM164"/>
    <property type="match status" value="1"/>
</dbReference>
<protein>
    <submittedName>
        <fullName evidence="2">TIGR02206 family membrane protein</fullName>
    </submittedName>
</protein>
<sequence length="280" mass="31348">MNKPCFIPQASMPGEGEFARLKPVPLFALPPPPLLCYGSRCMNGVPPLEFAGVSHWAALAVLLAAGVCIMELGQSYKKTVRNRTTFWLGVACLFSLVPDLAAMLADEPEKSWTWMLPLHFCSVMQVLCALSLWIPSRLLRSVVYYCVLCATLQGLLTPSVAHDFPSWTYFAFFLSHGVTVITALYLPLALEWKPARWDFLWALLLANVYLAAVHPVNMLLETNYGFTVATPAGGSVLDLFGPWPWYLLWMQIPALVLMYLLTLPFRHYPRGRTGSSLFHH</sequence>
<feature type="transmembrane region" description="Helical" evidence="1">
    <location>
        <begin position="243"/>
        <end position="262"/>
    </location>
</feature>
<gene>
    <name evidence="2" type="ORF">DMI76_11005</name>
</gene>
<keyword evidence="1" id="KW-0812">Transmembrane</keyword>
<dbReference type="NCBIfam" id="TIGR02206">
    <property type="entry name" value="intg_mem_TP0381"/>
    <property type="match status" value="1"/>
</dbReference>
<keyword evidence="1" id="KW-1133">Transmembrane helix</keyword>
<feature type="transmembrane region" description="Helical" evidence="1">
    <location>
        <begin position="167"/>
        <end position="187"/>
    </location>
</feature>